<protein>
    <submittedName>
        <fullName evidence="1">Uncharacterized protein</fullName>
    </submittedName>
</protein>
<evidence type="ECO:0000313" key="2">
    <source>
        <dbReference type="Proteomes" id="UP000238479"/>
    </source>
</evidence>
<dbReference type="Gramene" id="PRQ46349">
    <property type="protein sequence ID" value="PRQ46349"/>
    <property type="gene ID" value="RchiOBHm_Chr2g0088111"/>
</dbReference>
<dbReference type="AlphaFoldDB" id="A0A2P6RIT2"/>
<keyword evidence="2" id="KW-1185">Reference proteome</keyword>
<dbReference type="EMBL" id="PDCK01000040">
    <property type="protein sequence ID" value="PRQ46349.1"/>
    <property type="molecule type" value="Genomic_DNA"/>
</dbReference>
<name>A0A2P6RIT2_ROSCH</name>
<reference evidence="1 2" key="1">
    <citation type="journal article" date="2018" name="Nat. Genet.">
        <title>The Rosa genome provides new insights in the design of modern roses.</title>
        <authorList>
            <person name="Bendahmane M."/>
        </authorList>
    </citation>
    <scope>NUCLEOTIDE SEQUENCE [LARGE SCALE GENOMIC DNA]</scope>
    <source>
        <strain evidence="2">cv. Old Blush</strain>
    </source>
</reference>
<proteinExistence type="predicted"/>
<organism evidence="1 2">
    <name type="scientific">Rosa chinensis</name>
    <name type="common">China rose</name>
    <dbReference type="NCBI Taxonomy" id="74649"/>
    <lineage>
        <taxon>Eukaryota</taxon>
        <taxon>Viridiplantae</taxon>
        <taxon>Streptophyta</taxon>
        <taxon>Embryophyta</taxon>
        <taxon>Tracheophyta</taxon>
        <taxon>Spermatophyta</taxon>
        <taxon>Magnoliopsida</taxon>
        <taxon>eudicotyledons</taxon>
        <taxon>Gunneridae</taxon>
        <taxon>Pentapetalae</taxon>
        <taxon>rosids</taxon>
        <taxon>fabids</taxon>
        <taxon>Rosales</taxon>
        <taxon>Rosaceae</taxon>
        <taxon>Rosoideae</taxon>
        <taxon>Rosoideae incertae sedis</taxon>
        <taxon>Rosa</taxon>
    </lineage>
</organism>
<evidence type="ECO:0000313" key="1">
    <source>
        <dbReference type="EMBL" id="PRQ46349.1"/>
    </source>
</evidence>
<comment type="caution">
    <text evidence="1">The sequence shown here is derived from an EMBL/GenBank/DDBJ whole genome shotgun (WGS) entry which is preliminary data.</text>
</comment>
<accession>A0A2P6RIT2</accession>
<gene>
    <name evidence="1" type="ORF">RchiOBHm_Chr2g0088111</name>
</gene>
<dbReference type="Proteomes" id="UP000238479">
    <property type="component" value="Chromosome 2"/>
</dbReference>
<sequence>MFRSCLYFSECGVPTTTSTVFRLTENSRHKITYWSLNPFENERITFNNIISSATVPVEIKVCITKTDLGEKRII</sequence>